<comment type="caution">
    <text evidence="2">The sequence shown here is derived from an EMBL/GenBank/DDBJ whole genome shotgun (WGS) entry which is preliminary data.</text>
</comment>
<evidence type="ECO:0000256" key="1">
    <source>
        <dbReference type="SAM" id="MobiDB-lite"/>
    </source>
</evidence>
<proteinExistence type="predicted"/>
<feature type="region of interest" description="Disordered" evidence="1">
    <location>
        <begin position="35"/>
        <end position="65"/>
    </location>
</feature>
<sequence length="65" mass="7037">MTAITQPPVCSDVCLSRSKYGPFAVRLCLSLSRPSRRLSSSFPAASLNDAKQLPAEDKEGKSHDD</sequence>
<evidence type="ECO:0000313" key="2">
    <source>
        <dbReference type="EMBL" id="HCK02222.1"/>
    </source>
</evidence>
<feature type="compositionally biased region" description="Basic and acidic residues" evidence="1">
    <location>
        <begin position="54"/>
        <end position="65"/>
    </location>
</feature>
<organism evidence="2 3">
    <name type="scientific">Serratia grimesii</name>
    <dbReference type="NCBI Taxonomy" id="82995"/>
    <lineage>
        <taxon>Bacteria</taxon>
        <taxon>Pseudomonadati</taxon>
        <taxon>Pseudomonadota</taxon>
        <taxon>Gammaproteobacteria</taxon>
        <taxon>Enterobacterales</taxon>
        <taxon>Yersiniaceae</taxon>
        <taxon>Serratia</taxon>
    </lineage>
</organism>
<evidence type="ECO:0000313" key="3">
    <source>
        <dbReference type="Proteomes" id="UP000262210"/>
    </source>
</evidence>
<gene>
    <name evidence="2" type="ORF">DHV72_19685</name>
</gene>
<dbReference type="RefSeq" id="WP_084797474.1">
    <property type="nucleotide sequence ID" value="NZ_CAMIRG010000001.1"/>
</dbReference>
<dbReference type="Proteomes" id="UP000262210">
    <property type="component" value="Unassembled WGS sequence"/>
</dbReference>
<reference evidence="2 3" key="1">
    <citation type="journal article" date="2018" name="Nat. Biotechnol.">
        <title>A standardized bacterial taxonomy based on genome phylogeny substantially revises the tree of life.</title>
        <authorList>
            <person name="Parks D.H."/>
            <person name="Chuvochina M."/>
            <person name="Waite D.W."/>
            <person name="Rinke C."/>
            <person name="Skarshewski A."/>
            <person name="Chaumeil P.A."/>
            <person name="Hugenholtz P."/>
        </authorList>
    </citation>
    <scope>NUCLEOTIDE SEQUENCE [LARGE SCALE GENOMIC DNA]</scope>
    <source>
        <strain evidence="2">UBA11264</strain>
    </source>
</reference>
<name>A0A9C7V9D8_9GAMM</name>
<accession>A0A9C7V9D8</accession>
<dbReference type="EMBL" id="DPSM01000028">
    <property type="protein sequence ID" value="HCK02222.1"/>
    <property type="molecule type" value="Genomic_DNA"/>
</dbReference>
<protein>
    <submittedName>
        <fullName evidence="2">Uncharacterized protein</fullName>
    </submittedName>
</protein>
<dbReference type="AlphaFoldDB" id="A0A9C7V9D8"/>